<dbReference type="OrthoDB" id="9803333at2"/>
<name>A0A1H6BEM8_9BACT</name>
<dbReference type="InterPro" id="IPR002347">
    <property type="entry name" value="SDR_fam"/>
</dbReference>
<dbReference type="PRINTS" id="PR00080">
    <property type="entry name" value="SDRFAMILY"/>
</dbReference>
<dbReference type="RefSeq" id="WP_103934530.1">
    <property type="nucleotide sequence ID" value="NZ_FNVA01000007.1"/>
</dbReference>
<dbReference type="InterPro" id="IPR036291">
    <property type="entry name" value="NAD(P)-bd_dom_sf"/>
</dbReference>
<organism evidence="2 3">
    <name type="scientific">Bryocella elongata</name>
    <dbReference type="NCBI Taxonomy" id="863522"/>
    <lineage>
        <taxon>Bacteria</taxon>
        <taxon>Pseudomonadati</taxon>
        <taxon>Acidobacteriota</taxon>
        <taxon>Terriglobia</taxon>
        <taxon>Terriglobales</taxon>
        <taxon>Acidobacteriaceae</taxon>
        <taxon>Bryocella</taxon>
    </lineage>
</organism>
<keyword evidence="3" id="KW-1185">Reference proteome</keyword>
<sequence>MDLGLSGKVCFVAGSSRGIGRAIAAALLDEGACVVLTGRDHEALELTLRDLANASNYERILPIAGDLSNAAVIASAMDRTVAHFGRIDHLIANLGTGAGKPGWDQPEEEWTRLFEANFFASVRLTQAVLPHLKERGGSVLFISSIVAVEATPAPLPYSAAKAALNNYAKNLSRMVAVDKVRVNTIAPGNILFAGGSWEKRIAANREGVEEMLKTQVPQQRFGTLEEIASLAVYLCSEQAGFATGSCYVMDGGQTRVV</sequence>
<reference evidence="2 3" key="1">
    <citation type="submission" date="2016-10" db="EMBL/GenBank/DDBJ databases">
        <authorList>
            <person name="de Groot N.N."/>
        </authorList>
    </citation>
    <scope>NUCLEOTIDE SEQUENCE [LARGE SCALE GENOMIC DNA]</scope>
    <source>
        <strain evidence="2 3">DSM 22489</strain>
    </source>
</reference>
<dbReference type="PRINTS" id="PR00081">
    <property type="entry name" value="GDHRDH"/>
</dbReference>
<dbReference type="EMBL" id="FNVA01000007">
    <property type="protein sequence ID" value="SEG59228.1"/>
    <property type="molecule type" value="Genomic_DNA"/>
</dbReference>
<dbReference type="FunFam" id="3.40.50.720:FF:000084">
    <property type="entry name" value="Short-chain dehydrogenase reductase"/>
    <property type="match status" value="1"/>
</dbReference>
<protein>
    <submittedName>
        <fullName evidence="2">3-oxoacyl-[acyl-carrier protein] reductase</fullName>
    </submittedName>
</protein>
<proteinExistence type="inferred from homology"/>
<dbReference type="PANTHER" id="PTHR42879">
    <property type="entry name" value="3-OXOACYL-(ACYL-CARRIER-PROTEIN) REDUCTASE"/>
    <property type="match status" value="1"/>
</dbReference>
<dbReference type="SUPFAM" id="SSF51735">
    <property type="entry name" value="NAD(P)-binding Rossmann-fold domains"/>
    <property type="match status" value="1"/>
</dbReference>
<dbReference type="Proteomes" id="UP000236728">
    <property type="component" value="Unassembled WGS sequence"/>
</dbReference>
<dbReference type="Pfam" id="PF13561">
    <property type="entry name" value="adh_short_C2"/>
    <property type="match status" value="1"/>
</dbReference>
<evidence type="ECO:0000256" key="1">
    <source>
        <dbReference type="ARBA" id="ARBA00006484"/>
    </source>
</evidence>
<evidence type="ECO:0000313" key="3">
    <source>
        <dbReference type="Proteomes" id="UP000236728"/>
    </source>
</evidence>
<dbReference type="Gene3D" id="3.40.50.720">
    <property type="entry name" value="NAD(P)-binding Rossmann-like Domain"/>
    <property type="match status" value="1"/>
</dbReference>
<dbReference type="AlphaFoldDB" id="A0A1H6BEM8"/>
<evidence type="ECO:0000313" key="2">
    <source>
        <dbReference type="EMBL" id="SEG59228.1"/>
    </source>
</evidence>
<gene>
    <name evidence="2" type="ORF">SAMN05421819_3651</name>
</gene>
<accession>A0A1H6BEM8</accession>
<dbReference type="InterPro" id="IPR050259">
    <property type="entry name" value="SDR"/>
</dbReference>
<comment type="similarity">
    <text evidence="1">Belongs to the short-chain dehydrogenases/reductases (SDR) family.</text>
</comment>